<comment type="subcellular location">
    <subcellularLocation>
        <location evidence="1">Endoplasmic reticulum membrane</location>
        <topology evidence="1">Single-pass type I membrane protein</topology>
    </subcellularLocation>
</comment>
<reference evidence="15" key="1">
    <citation type="submission" date="2023-06" db="EMBL/GenBank/DDBJ databases">
        <title>Genome-scale phylogeny and comparative genomics of the fungal order Sordariales.</title>
        <authorList>
            <consortium name="Lawrence Berkeley National Laboratory"/>
            <person name="Hensen N."/>
            <person name="Bonometti L."/>
            <person name="Westerberg I."/>
            <person name="Brannstrom I.O."/>
            <person name="Guillou S."/>
            <person name="Cros-Aarteil S."/>
            <person name="Calhoun S."/>
            <person name="Haridas S."/>
            <person name="Kuo A."/>
            <person name="Mondo S."/>
            <person name="Pangilinan J."/>
            <person name="Riley R."/>
            <person name="Labutti K."/>
            <person name="Andreopoulos B."/>
            <person name="Lipzen A."/>
            <person name="Chen C."/>
            <person name="Yanf M."/>
            <person name="Daum C."/>
            <person name="Ng V."/>
            <person name="Clum A."/>
            <person name="Steindorff A."/>
            <person name="Ohm R."/>
            <person name="Martin F."/>
            <person name="Silar P."/>
            <person name="Natvig D."/>
            <person name="Lalanne C."/>
            <person name="Gautier V."/>
            <person name="Ament-Velasquez S.L."/>
            <person name="Kruys A."/>
            <person name="Hutchinson M.I."/>
            <person name="Powell A.J."/>
            <person name="Barry K."/>
            <person name="Miller A.N."/>
            <person name="Grigoriev I.V."/>
            <person name="Debuchy R."/>
            <person name="Gladieux P."/>
            <person name="Thoren M.H."/>
            <person name="Johannesson H."/>
        </authorList>
    </citation>
    <scope>NUCLEOTIDE SEQUENCE</scope>
    <source>
        <strain evidence="15">CBS 606.72</strain>
    </source>
</reference>
<keyword evidence="8" id="KW-1133">Transmembrane helix</keyword>
<keyword evidence="5" id="KW-0812">Transmembrane</keyword>
<comment type="similarity">
    <text evidence="2">Belongs to the EMC1 family.</text>
</comment>
<protein>
    <recommendedName>
        <fullName evidence="4">ER membrane protein complex subunit 1</fullName>
    </recommendedName>
</protein>
<feature type="chain" id="PRO_5041374617" description="ER membrane protein complex subunit 1" evidence="12">
    <location>
        <begin position="21"/>
        <end position="945"/>
    </location>
</feature>
<comment type="subunit">
    <text evidence="3">Component of the ER membrane protein complex (EMC).</text>
</comment>
<evidence type="ECO:0000256" key="2">
    <source>
        <dbReference type="ARBA" id="ARBA00007904"/>
    </source>
</evidence>
<name>A0AA40CBW1_9PEZI</name>
<evidence type="ECO:0000313" key="16">
    <source>
        <dbReference type="Proteomes" id="UP001175000"/>
    </source>
</evidence>
<evidence type="ECO:0000256" key="11">
    <source>
        <dbReference type="SAM" id="MobiDB-lite"/>
    </source>
</evidence>
<evidence type="ECO:0000256" key="9">
    <source>
        <dbReference type="ARBA" id="ARBA00023136"/>
    </source>
</evidence>
<dbReference type="Proteomes" id="UP001175000">
    <property type="component" value="Unassembled WGS sequence"/>
</dbReference>
<dbReference type="PANTHER" id="PTHR21573">
    <property type="entry name" value="ER MEMBRANE PROTEIN COMPLEX SUBUNIT 1"/>
    <property type="match status" value="1"/>
</dbReference>
<evidence type="ECO:0000256" key="12">
    <source>
        <dbReference type="SAM" id="SignalP"/>
    </source>
</evidence>
<keyword evidence="6 12" id="KW-0732">Signal</keyword>
<evidence type="ECO:0000259" key="14">
    <source>
        <dbReference type="Pfam" id="PF25293"/>
    </source>
</evidence>
<evidence type="ECO:0000259" key="13">
    <source>
        <dbReference type="Pfam" id="PF07774"/>
    </source>
</evidence>
<feature type="domain" description="EMC1 first beta-propeller" evidence="14">
    <location>
        <begin position="20"/>
        <end position="86"/>
    </location>
</feature>
<evidence type="ECO:0000256" key="6">
    <source>
        <dbReference type="ARBA" id="ARBA00022729"/>
    </source>
</evidence>
<feature type="region of interest" description="Disordered" evidence="11">
    <location>
        <begin position="748"/>
        <end position="776"/>
    </location>
</feature>
<evidence type="ECO:0000256" key="5">
    <source>
        <dbReference type="ARBA" id="ARBA00022692"/>
    </source>
</evidence>
<dbReference type="SUPFAM" id="SSF50998">
    <property type="entry name" value="Quinoprotein alcohol dehydrogenase-like"/>
    <property type="match status" value="2"/>
</dbReference>
<dbReference type="EMBL" id="JAULSU010000001">
    <property type="protein sequence ID" value="KAK0633081.1"/>
    <property type="molecule type" value="Genomic_DNA"/>
</dbReference>
<evidence type="ECO:0000256" key="8">
    <source>
        <dbReference type="ARBA" id="ARBA00022989"/>
    </source>
</evidence>
<proteinExistence type="inferred from homology"/>
<keyword evidence="7" id="KW-0256">Endoplasmic reticulum</keyword>
<feature type="signal peptide" evidence="12">
    <location>
        <begin position="1"/>
        <end position="20"/>
    </location>
</feature>
<dbReference type="Gene3D" id="2.130.10.10">
    <property type="entry name" value="YVTN repeat-like/Quinoprotein amine dehydrogenase"/>
    <property type="match status" value="1"/>
</dbReference>
<gene>
    <name evidence="15" type="ORF">B0T14DRAFT_574831</name>
</gene>
<sequence length="945" mass="102415">MLPPSLSTLLLLSLPSAVRAVFRDEVGHIDYHYELLGLPQRETTFFHRPRRDDKASLLYTLSDVGVLGAVNPSTGAVVWRQVLNSTGGWDAVTGRSRFGVGFEGVVRDLEVMEMTEKERKDVLVMSEEERSGETVVRRLNGEDGAVVWEWREKGGDVPVQVSTNAEKVFAVSLSGQVGRYALRVAVLDTLTGRRLEEVVVARGEVAGRDDVMFVGVNSAAPIVAWADLEKGKLFVNVLGTKNRQEFALAPGTVSVEVHAPHLVQSEPHFLVHSRTATGNRADVYHVNLKTNVIEEAYDLPELAGPGAFSTSSDGANVYFTRITDDEIILLSSASHGVLGRWPLSSSSTKASAVHGVSEVVKKSSDTFAVRAAAVTTTDEWLLVRSGEIAWSRPEGMSGAVAATFAEIPENEEFVKSLQQEAHSNPLEAYIHRVKRHIDDLQYLPAYLNAIPSRLISSILGTEVSNQDGKLSRDSFGFHKLAILATRRGMVYGLDVGNQGKILWSRRALEVPKGESWEVIGIHAHELADKVMIFGSNGDAVFLEADTGKVIDTIAAGPEKSVQSTVFVDTVAGPRLVPVGVDGKISAVPSEDAPRQTIVTRGSEGELKGVVFAANGSTSYETTSWVFSLPKDLRIVNIATRPAHEPVASIGRVLGDRTVKYKYLNSNTLVLAAADDKAHALSVYLLDTVSGQVLAASKYDGVDTAKPVECAMAENWFVCSFFGQYTLRDNTAQSLKGYQIVVSDLYESDEPNNRGPLGESEQYSALDPMENPEGPSLPSVVSQTFILNAPISALKVTQTRQGISSRHVLAYLPELHGIASLPRVVLEPRRPVGRDPTPAEAEEGLMRYSPNIEIDPKTIITHERDVIGITKIITSPAIVESTSLVLAFGIDVFGTRVAPSFLFDILGKGFNKITLIGTVVAITAGVLAVKPMVLKKQINSLWTAPM</sequence>
<organism evidence="15 16">
    <name type="scientific">Immersiella caudata</name>
    <dbReference type="NCBI Taxonomy" id="314043"/>
    <lineage>
        <taxon>Eukaryota</taxon>
        <taxon>Fungi</taxon>
        <taxon>Dikarya</taxon>
        <taxon>Ascomycota</taxon>
        <taxon>Pezizomycotina</taxon>
        <taxon>Sordariomycetes</taxon>
        <taxon>Sordariomycetidae</taxon>
        <taxon>Sordariales</taxon>
        <taxon>Lasiosphaeriaceae</taxon>
        <taxon>Immersiella</taxon>
    </lineage>
</organism>
<dbReference type="InterPro" id="IPR026895">
    <property type="entry name" value="EMC1"/>
</dbReference>
<dbReference type="InterPro" id="IPR011678">
    <property type="entry name" value="EMC1_C"/>
</dbReference>
<evidence type="ECO:0000256" key="10">
    <source>
        <dbReference type="ARBA" id="ARBA00023180"/>
    </source>
</evidence>
<evidence type="ECO:0000313" key="15">
    <source>
        <dbReference type="EMBL" id="KAK0633081.1"/>
    </source>
</evidence>
<evidence type="ECO:0000256" key="3">
    <source>
        <dbReference type="ARBA" id="ARBA00011276"/>
    </source>
</evidence>
<comment type="caution">
    <text evidence="15">The sequence shown here is derived from an EMBL/GenBank/DDBJ whole genome shotgun (WGS) entry which is preliminary data.</text>
</comment>
<feature type="domain" description="EMC1 first beta-propeller" evidence="14">
    <location>
        <begin position="89"/>
        <end position="394"/>
    </location>
</feature>
<dbReference type="InterPro" id="IPR011047">
    <property type="entry name" value="Quinoprotein_ADH-like_sf"/>
</dbReference>
<dbReference type="Pfam" id="PF25293">
    <property type="entry name" value="Beta-prop_EMC1_N"/>
    <property type="match status" value="2"/>
</dbReference>
<keyword evidence="16" id="KW-1185">Reference proteome</keyword>
<dbReference type="GO" id="GO:0072546">
    <property type="term" value="C:EMC complex"/>
    <property type="evidence" value="ECO:0007669"/>
    <property type="project" value="InterPro"/>
</dbReference>
<evidence type="ECO:0000256" key="1">
    <source>
        <dbReference type="ARBA" id="ARBA00004115"/>
    </source>
</evidence>
<accession>A0AA40CBW1</accession>
<dbReference type="InterPro" id="IPR015943">
    <property type="entry name" value="WD40/YVTN_repeat-like_dom_sf"/>
</dbReference>
<dbReference type="AlphaFoldDB" id="A0AA40CBW1"/>
<dbReference type="Pfam" id="PF07774">
    <property type="entry name" value="EMC1_C"/>
    <property type="match status" value="1"/>
</dbReference>
<keyword evidence="9" id="KW-0472">Membrane</keyword>
<dbReference type="InterPro" id="IPR058545">
    <property type="entry name" value="Beta-prop_EMC1_1st"/>
</dbReference>
<evidence type="ECO:0000256" key="7">
    <source>
        <dbReference type="ARBA" id="ARBA00022824"/>
    </source>
</evidence>
<keyword evidence="10" id="KW-0325">Glycoprotein</keyword>
<dbReference type="PANTHER" id="PTHR21573:SF0">
    <property type="entry name" value="ER MEMBRANE PROTEIN COMPLEX SUBUNIT 1"/>
    <property type="match status" value="1"/>
</dbReference>
<feature type="domain" description="ER membrane protein complex subunit 1 C-terminal" evidence="13">
    <location>
        <begin position="712"/>
        <end position="941"/>
    </location>
</feature>
<evidence type="ECO:0000256" key="4">
    <source>
        <dbReference type="ARBA" id="ARBA00020824"/>
    </source>
</evidence>
<dbReference type="GO" id="GO:0034975">
    <property type="term" value="P:protein folding in endoplasmic reticulum"/>
    <property type="evidence" value="ECO:0007669"/>
    <property type="project" value="TreeGrafter"/>
</dbReference>